<feature type="compositionally biased region" description="Polar residues" evidence="6">
    <location>
        <begin position="423"/>
        <end position="432"/>
    </location>
</feature>
<evidence type="ECO:0000256" key="3">
    <source>
        <dbReference type="ARBA" id="ARBA00022475"/>
    </source>
</evidence>
<dbReference type="SUPFAM" id="SSF117892">
    <property type="entry name" value="Band 7/SPFH domain"/>
    <property type="match status" value="1"/>
</dbReference>
<keyword evidence="4" id="KW-0472">Membrane</keyword>
<proteinExistence type="inferred from homology"/>
<organism evidence="8 9">
    <name type="scientific">Paecilomyces lecythidis</name>
    <dbReference type="NCBI Taxonomy" id="3004212"/>
    <lineage>
        <taxon>Eukaryota</taxon>
        <taxon>Fungi</taxon>
        <taxon>Dikarya</taxon>
        <taxon>Ascomycota</taxon>
        <taxon>Pezizomycotina</taxon>
        <taxon>Eurotiomycetes</taxon>
        <taxon>Eurotiomycetidae</taxon>
        <taxon>Eurotiales</taxon>
        <taxon>Thermoascaceae</taxon>
        <taxon>Paecilomyces</taxon>
    </lineage>
</organism>
<evidence type="ECO:0000256" key="2">
    <source>
        <dbReference type="ARBA" id="ARBA00007161"/>
    </source>
</evidence>
<evidence type="ECO:0000256" key="5">
    <source>
        <dbReference type="RuleBase" id="RU366054"/>
    </source>
</evidence>
<dbReference type="InterPro" id="IPR027705">
    <property type="entry name" value="Flotillin_fam"/>
</dbReference>
<comment type="similarity">
    <text evidence="2 5">Belongs to the band 7/mec-2 family. Flotillin subfamily.</text>
</comment>
<gene>
    <name evidence="8" type="ORF">Plec18167_002810</name>
</gene>
<evidence type="ECO:0000313" key="9">
    <source>
        <dbReference type="Proteomes" id="UP001583193"/>
    </source>
</evidence>
<comment type="caution">
    <text evidence="8">The sequence shown here is derived from an EMBL/GenBank/DDBJ whole genome shotgun (WGS) entry which is preliminary data.</text>
</comment>
<dbReference type="EMBL" id="JAVDPF010000006">
    <property type="protein sequence ID" value="KAL1882394.1"/>
    <property type="molecule type" value="Genomic_DNA"/>
</dbReference>
<accession>A0ABR3Y3U4</accession>
<protein>
    <recommendedName>
        <fullName evidence="7">Band 7 domain-containing protein</fullName>
    </recommendedName>
</protein>
<sequence>MEDVRVCKKAFTKPWQKVSRISLVPYKIRYKGQPKTVEKHDFDLEIVFTVAPDDDPEALKRHALSFPRNDPRFSVNKTESDGSRSHILSNIIGAEVNATVSQFTIEEIFKEREIFKDAAMRNVQKQFHIFGMRVLGACIIRISDFGDSYFADASRIFREAVSTQAEIDSAETEMKGEIGKARILALKRQETCKIMAERTTLETGYKKKAADAETEFARHKLELDNGLQVAKVTAKHHYDMTETELQRQVEMKNAEKELERLRASEVVKSKASRESAQEKADARLYEEQKEADAALYKAKLEADALYYYQKQEASGMLEMAKAYSALVNALGGPQGFLQYRMIESGTYEKLAKANGLAINGLQPKITMWNTGNGDNSSNNPIRNILQSLPPLLSTIHDQTGIAPPSWLARMPDNKRSEEDESQEIISKTPLLN</sequence>
<dbReference type="Pfam" id="PF01145">
    <property type="entry name" value="Band_7"/>
    <property type="match status" value="1"/>
</dbReference>
<keyword evidence="3" id="KW-1003">Cell membrane</keyword>
<dbReference type="InterPro" id="IPR001107">
    <property type="entry name" value="Band_7"/>
</dbReference>
<name>A0ABR3Y3U4_9EURO</name>
<evidence type="ECO:0000313" key="8">
    <source>
        <dbReference type="EMBL" id="KAL1882394.1"/>
    </source>
</evidence>
<dbReference type="Gene3D" id="3.30.479.30">
    <property type="entry name" value="Band 7 domain"/>
    <property type="match status" value="1"/>
</dbReference>
<feature type="domain" description="Band 7" evidence="7">
    <location>
        <begin position="14"/>
        <end position="173"/>
    </location>
</feature>
<feature type="region of interest" description="Disordered" evidence="6">
    <location>
        <begin position="403"/>
        <end position="432"/>
    </location>
</feature>
<dbReference type="PANTHER" id="PTHR13806:SF31">
    <property type="entry name" value="FLOTILLIN-LIKE PROTEIN 1-RELATED"/>
    <property type="match status" value="1"/>
</dbReference>
<evidence type="ECO:0000256" key="1">
    <source>
        <dbReference type="ARBA" id="ARBA00004236"/>
    </source>
</evidence>
<dbReference type="PANTHER" id="PTHR13806">
    <property type="entry name" value="FLOTILLIN-RELATED"/>
    <property type="match status" value="1"/>
</dbReference>
<comment type="subcellular location">
    <subcellularLocation>
        <location evidence="1">Cell membrane</location>
    </subcellularLocation>
</comment>
<keyword evidence="9" id="KW-1185">Reference proteome</keyword>
<reference evidence="8 9" key="1">
    <citation type="journal article" date="2024" name="IMA Fungus">
        <title>IMA Genome - F19 : A genome assembly and annotation guide to empower mycologists, including annotated draft genome sequences of Ceratocystis pirilliformis, Diaporthe australafricana, Fusarium ophioides, Paecilomyces lecythidis, and Sporothrix stenoceras.</title>
        <authorList>
            <person name="Aylward J."/>
            <person name="Wilson A.M."/>
            <person name="Visagie C.M."/>
            <person name="Spraker J."/>
            <person name="Barnes I."/>
            <person name="Buitendag C."/>
            <person name="Ceriani C."/>
            <person name="Del Mar Angel L."/>
            <person name="du Plessis D."/>
            <person name="Fuchs T."/>
            <person name="Gasser K."/>
            <person name="Kramer D."/>
            <person name="Li W."/>
            <person name="Munsamy K."/>
            <person name="Piso A."/>
            <person name="Price J.L."/>
            <person name="Sonnekus B."/>
            <person name="Thomas C."/>
            <person name="van der Nest A."/>
            <person name="van Dijk A."/>
            <person name="van Heerden A."/>
            <person name="van Vuuren N."/>
            <person name="Yilmaz N."/>
            <person name="Duong T.A."/>
            <person name="van der Merwe N.A."/>
            <person name="Wingfield M.J."/>
            <person name="Wingfield B.D."/>
        </authorList>
    </citation>
    <scope>NUCLEOTIDE SEQUENCE [LARGE SCALE GENOMIC DNA]</scope>
    <source>
        <strain evidence="8 9">CMW 18167</strain>
    </source>
</reference>
<evidence type="ECO:0000259" key="7">
    <source>
        <dbReference type="Pfam" id="PF01145"/>
    </source>
</evidence>
<dbReference type="Proteomes" id="UP001583193">
    <property type="component" value="Unassembled WGS sequence"/>
</dbReference>
<evidence type="ECO:0000256" key="6">
    <source>
        <dbReference type="SAM" id="MobiDB-lite"/>
    </source>
</evidence>
<evidence type="ECO:0000256" key="4">
    <source>
        <dbReference type="ARBA" id="ARBA00023136"/>
    </source>
</evidence>
<dbReference type="InterPro" id="IPR036013">
    <property type="entry name" value="Band_7/SPFH_dom_sf"/>
</dbReference>